<dbReference type="PANTHER" id="PTHR35336:SF5">
    <property type="entry name" value="ADENOSYLCOBINAMIDE AMIDOHYDROLASE"/>
    <property type="match status" value="1"/>
</dbReference>
<proteinExistence type="predicted"/>
<organism evidence="1 2">
    <name type="scientific">Methanoculleus palmolei</name>
    <dbReference type="NCBI Taxonomy" id="72612"/>
    <lineage>
        <taxon>Archaea</taxon>
        <taxon>Methanobacteriati</taxon>
        <taxon>Methanobacteriota</taxon>
        <taxon>Stenosarchaea group</taxon>
        <taxon>Methanomicrobia</taxon>
        <taxon>Methanomicrobiales</taxon>
        <taxon>Methanomicrobiaceae</taxon>
        <taxon>Methanoculleus</taxon>
    </lineage>
</organism>
<dbReference type="InterPro" id="IPR052209">
    <property type="entry name" value="CbiZ"/>
</dbReference>
<accession>A0ABD8A8L0</accession>
<protein>
    <submittedName>
        <fullName evidence="1">Adenosylcobinamide amidohydrolase</fullName>
    </submittedName>
</protein>
<dbReference type="EMBL" id="CP137641">
    <property type="protein sequence ID" value="WOX55367.1"/>
    <property type="molecule type" value="Genomic_DNA"/>
</dbReference>
<dbReference type="Pfam" id="PF01955">
    <property type="entry name" value="CbiZ"/>
    <property type="match status" value="1"/>
</dbReference>
<reference evidence="1 2" key="1">
    <citation type="submission" date="2023-10" db="EMBL/GenBank/DDBJ databases">
        <title>The complete genome sequence of Methanoculleus palmolei DSM 4273.</title>
        <authorList>
            <person name="Lai S.-J."/>
            <person name="You Y.-T."/>
            <person name="Chen S.-C."/>
        </authorList>
    </citation>
    <scope>NUCLEOTIDE SEQUENCE [LARGE SCALE GENOMIC DNA]</scope>
    <source>
        <strain evidence="1 2">DSM 4273</strain>
    </source>
</reference>
<sequence>MDTENLPIRITSNGEEIFRTEESIYIRLPPGRAVFSTSWVNGGYREDLTGVFNHQPPHRALKSHDLEGGSVEAYIALVAGRLGLDPDKTAGLLTAARMKHAAAVTKAHRGVEVTAVVTAGIEVNGGRVGDPASYFQENGEIEMIAGTINTLLLIGADLPAYTMTRAVITATEAKTAVLQELMAPSRYSSGIATGSGTDGIAVIADTTHEKNLTDAGKHSKLGELIGRAVMEATRLALERQSRLSPASQQDIMVRLSRFSIGEEDLWTRASSMAGENRKPLFIQSLRETAKDPALLSVATAVIHIMDEIGWGLLPETAGGTAARKILCTMPEVCGTKPDEEFFSLLAADEPVGEHLQRTIAWIAKQRAREE</sequence>
<dbReference type="Proteomes" id="UP001626603">
    <property type="component" value="Chromosome"/>
</dbReference>
<dbReference type="PANTHER" id="PTHR35336">
    <property type="entry name" value="ADENOSYLCOBINAMIDE AMIDOHYDROLASE"/>
    <property type="match status" value="1"/>
</dbReference>
<evidence type="ECO:0000313" key="2">
    <source>
        <dbReference type="Proteomes" id="UP001626603"/>
    </source>
</evidence>
<evidence type="ECO:0000313" key="1">
    <source>
        <dbReference type="EMBL" id="WOX55367.1"/>
    </source>
</evidence>
<dbReference type="AlphaFoldDB" id="A0ABD8A8L0"/>
<keyword evidence="2" id="KW-1185">Reference proteome</keyword>
<name>A0ABD8A8L0_9EURY</name>
<dbReference type="InterPro" id="IPR002808">
    <property type="entry name" value="AdoCbi_amidolase"/>
</dbReference>
<gene>
    <name evidence="1" type="ORF">R6Y95_07810</name>
</gene>